<evidence type="ECO:0000256" key="2">
    <source>
        <dbReference type="ARBA" id="ARBA00022475"/>
    </source>
</evidence>
<gene>
    <name evidence="7" type="ORF">AV942_04420</name>
</gene>
<evidence type="ECO:0000256" key="6">
    <source>
        <dbReference type="SAM" id="Phobius"/>
    </source>
</evidence>
<dbReference type="EMBL" id="CP013928">
    <property type="protein sequence ID" value="AMJ77611.1"/>
    <property type="molecule type" value="Genomic_DNA"/>
</dbReference>
<dbReference type="RefSeq" id="WP_012517424.1">
    <property type="nucleotide sequence ID" value="NZ_CAKMLI010000012.1"/>
</dbReference>
<sequence length="137" mass="14690">MRNAINTVVGAVLVFTAYYVGLLIVNLTSLPVPGPLVGLLLLVGVLFAFPQTERQVARAVTFPLKHMSLLFVPAVLGVSIYWSDIKANALAIAIAIIITTSFCLGLTAWLTQALLNTKSTHKTQLNNINKNEGGTND</sequence>
<feature type="transmembrane region" description="Helical" evidence="6">
    <location>
        <begin position="7"/>
        <end position="26"/>
    </location>
</feature>
<feature type="transmembrane region" description="Helical" evidence="6">
    <location>
        <begin position="89"/>
        <end position="110"/>
    </location>
</feature>
<keyword evidence="7" id="KW-0378">Hydrolase</keyword>
<dbReference type="PANTHER" id="PTHR33931:SF2">
    <property type="entry name" value="HOLIN-LIKE PROTEIN CIDA"/>
    <property type="match status" value="1"/>
</dbReference>
<dbReference type="InterPro" id="IPR005538">
    <property type="entry name" value="LrgA/CidA"/>
</dbReference>
<name>A0AAC8XIA9_9ALTE</name>
<evidence type="ECO:0000313" key="8">
    <source>
        <dbReference type="Proteomes" id="UP000061468"/>
    </source>
</evidence>
<keyword evidence="5 6" id="KW-0472">Membrane</keyword>
<dbReference type="Proteomes" id="UP000061468">
    <property type="component" value="Chromosome"/>
</dbReference>
<organism evidence="7 8">
    <name type="scientific">Alteromonas mediterranea</name>
    <dbReference type="NCBI Taxonomy" id="314275"/>
    <lineage>
        <taxon>Bacteria</taxon>
        <taxon>Pseudomonadati</taxon>
        <taxon>Pseudomonadota</taxon>
        <taxon>Gammaproteobacteria</taxon>
        <taxon>Alteromonadales</taxon>
        <taxon>Alteromonadaceae</taxon>
        <taxon>Alteromonas/Salinimonas group</taxon>
        <taxon>Alteromonas</taxon>
    </lineage>
</organism>
<evidence type="ECO:0000256" key="1">
    <source>
        <dbReference type="ARBA" id="ARBA00004651"/>
    </source>
</evidence>
<evidence type="ECO:0000256" key="3">
    <source>
        <dbReference type="ARBA" id="ARBA00022692"/>
    </source>
</evidence>
<dbReference type="OMA" id="ITAWICQ"/>
<dbReference type="Pfam" id="PF03788">
    <property type="entry name" value="LrgA"/>
    <property type="match status" value="1"/>
</dbReference>
<dbReference type="PANTHER" id="PTHR33931">
    <property type="entry name" value="HOLIN-LIKE PROTEIN CIDA-RELATED"/>
    <property type="match status" value="1"/>
</dbReference>
<dbReference type="GO" id="GO:0016787">
    <property type="term" value="F:hydrolase activity"/>
    <property type="evidence" value="ECO:0007669"/>
    <property type="project" value="UniProtKB-KW"/>
</dbReference>
<evidence type="ECO:0000256" key="4">
    <source>
        <dbReference type="ARBA" id="ARBA00022989"/>
    </source>
</evidence>
<dbReference type="GO" id="GO:0005886">
    <property type="term" value="C:plasma membrane"/>
    <property type="evidence" value="ECO:0007669"/>
    <property type="project" value="UniProtKB-SubCell"/>
</dbReference>
<dbReference type="AlphaFoldDB" id="A0AAC8XIA9"/>
<feature type="transmembrane region" description="Helical" evidence="6">
    <location>
        <begin position="32"/>
        <end position="50"/>
    </location>
</feature>
<comment type="subcellular location">
    <subcellularLocation>
        <location evidence="1">Cell membrane</location>
        <topology evidence="1">Multi-pass membrane protein</topology>
    </subcellularLocation>
</comment>
<keyword evidence="3 6" id="KW-0812">Transmembrane</keyword>
<accession>A0AAC8XIA9</accession>
<evidence type="ECO:0000313" key="7">
    <source>
        <dbReference type="EMBL" id="AMJ77611.1"/>
    </source>
</evidence>
<evidence type="ECO:0000256" key="5">
    <source>
        <dbReference type="ARBA" id="ARBA00023136"/>
    </source>
</evidence>
<reference evidence="7 8" key="1">
    <citation type="submission" date="2015-12" db="EMBL/GenBank/DDBJ databases">
        <title>Intraspecies pangenome expansion in the marine bacterium Alteromonas.</title>
        <authorList>
            <person name="Lopez-Perez M."/>
            <person name="Rodriguez-Valera F."/>
        </authorList>
    </citation>
    <scope>NUCLEOTIDE SEQUENCE [LARGE SCALE GENOMIC DNA]</scope>
    <source>
        <strain evidence="7 8">UM8</strain>
    </source>
</reference>
<proteinExistence type="predicted"/>
<keyword evidence="4 6" id="KW-1133">Transmembrane helix</keyword>
<protein>
    <submittedName>
        <fullName evidence="7">Murein hydrolase transporter LrgA</fullName>
    </submittedName>
</protein>
<feature type="transmembrane region" description="Helical" evidence="6">
    <location>
        <begin position="62"/>
        <end position="83"/>
    </location>
</feature>
<keyword evidence="2" id="KW-1003">Cell membrane</keyword>